<sequence length="424" mass="46703">MRAHILTSGVCEGERTYTLLRCDRCDDGGCALHLQSYRSRSKCVTRNVMADAVPTELPVVAYTFERAPEGAGKFRAVDAHVPNDGFTVANLAVCLQAVCEESRRASCSQNQVNQIAQVAPRSQTQVSAKTVAEARRKMAQWRQDRFAQTMRRGIEICAVSMWMYRTSHATPTALIRFAVRHGTSAVLWWLVYKYWKATRAWRAAARISAEREASSPAADASVTGLEKAFLSLCIDNPICIRHARVCALPKSITLEARFEMCEPDVEDCSAILTSGRVVVECAAAPRTDGAILRLGHADSYGALRSGAWMRSELLGMDCRVSRVHSLRSFATGLQNATVGGSSEPCIAMLEVLWRGRNSIWNATPTESVEDDPATWLCLALRTNCARVTIYPCDSGSTDTRVACERLLLEARTELEYVRVAVLAS</sequence>
<protein>
    <submittedName>
        <fullName evidence="2">Uncharacterized protein</fullName>
    </submittedName>
</protein>
<dbReference type="EMBL" id="LGRX02030003">
    <property type="protein sequence ID" value="KAK3246269.1"/>
    <property type="molecule type" value="Genomic_DNA"/>
</dbReference>
<organism evidence="2 3">
    <name type="scientific">Cymbomonas tetramitiformis</name>
    <dbReference type="NCBI Taxonomy" id="36881"/>
    <lineage>
        <taxon>Eukaryota</taxon>
        <taxon>Viridiplantae</taxon>
        <taxon>Chlorophyta</taxon>
        <taxon>Pyramimonadophyceae</taxon>
        <taxon>Pyramimonadales</taxon>
        <taxon>Pyramimonadaceae</taxon>
        <taxon>Cymbomonas</taxon>
    </lineage>
</organism>
<dbReference type="AlphaFoldDB" id="A0AAE0C1W5"/>
<proteinExistence type="predicted"/>
<reference evidence="2" key="2">
    <citation type="submission" date="2023-06" db="EMBL/GenBank/DDBJ databases">
        <title>Long-read-based genome assembly of the green algal bacterivore Cymbomonas tetramitiformis.</title>
        <authorList>
            <person name="Gyaltshen Y."/>
            <person name="Rozenberg A."/>
            <person name="Paasch A."/>
            <person name="Burns J.A."/>
            <person name="Warring S."/>
            <person name="Larson R."/>
            <person name="Maurer-Alcala X."/>
            <person name="Dacks J."/>
            <person name="Kim E."/>
        </authorList>
    </citation>
    <scope>NUCLEOTIDE SEQUENCE</scope>
    <source>
        <strain evidence="2">PLY_AMNH</strain>
    </source>
</reference>
<accession>A0AAE0C1W5</accession>
<evidence type="ECO:0000313" key="1">
    <source>
        <dbReference type="EMBL" id="KAK3246263.1"/>
    </source>
</evidence>
<dbReference type="Proteomes" id="UP001190700">
    <property type="component" value="Unassembled WGS sequence"/>
</dbReference>
<comment type="caution">
    <text evidence="2">The sequence shown here is derived from an EMBL/GenBank/DDBJ whole genome shotgun (WGS) entry which is preliminary data.</text>
</comment>
<gene>
    <name evidence="2" type="ORF">CYMTET_44188</name>
    <name evidence="1" type="ORF">CYMTET_44192</name>
</gene>
<dbReference type="EMBL" id="LGRX02030004">
    <property type="protein sequence ID" value="KAK3246263.1"/>
    <property type="molecule type" value="Genomic_DNA"/>
</dbReference>
<evidence type="ECO:0000313" key="2">
    <source>
        <dbReference type="EMBL" id="KAK3246269.1"/>
    </source>
</evidence>
<keyword evidence="3" id="KW-1185">Reference proteome</keyword>
<reference evidence="2 3" key="1">
    <citation type="journal article" date="2015" name="Genome Biol. Evol.">
        <title>Comparative Genomics of a Bacterivorous Green Alga Reveals Evolutionary Causalities and Consequences of Phago-Mixotrophic Mode of Nutrition.</title>
        <authorList>
            <person name="Burns J.A."/>
            <person name="Paasch A."/>
            <person name="Narechania A."/>
            <person name="Kim E."/>
        </authorList>
    </citation>
    <scope>NUCLEOTIDE SEQUENCE [LARGE SCALE GENOMIC DNA]</scope>
    <source>
        <strain evidence="2">PLY_AMNH</strain>
    </source>
</reference>
<name>A0AAE0C1W5_9CHLO</name>
<evidence type="ECO:0000313" key="3">
    <source>
        <dbReference type="Proteomes" id="UP001190700"/>
    </source>
</evidence>